<dbReference type="CDD" id="cd16343">
    <property type="entry name" value="LMWPTP"/>
    <property type="match status" value="1"/>
</dbReference>
<dbReference type="GO" id="GO:0004725">
    <property type="term" value="F:protein tyrosine phosphatase activity"/>
    <property type="evidence" value="ECO:0007669"/>
    <property type="project" value="InterPro"/>
</dbReference>
<dbReference type="Gene3D" id="3.40.50.2300">
    <property type="match status" value="1"/>
</dbReference>
<reference evidence="5 6" key="1">
    <citation type="submission" date="2016-03" db="EMBL/GenBank/DDBJ databases">
        <title>Photobacterium proteolyticum sp. nov. a protease producing bacterium isolated from ocean sediments of Laizhou Bay.</title>
        <authorList>
            <person name="Li Y."/>
        </authorList>
    </citation>
    <scope>NUCLEOTIDE SEQUENCE [LARGE SCALE GENOMIC DNA]</scope>
    <source>
        <strain evidence="5 6">R-40508</strain>
    </source>
</reference>
<evidence type="ECO:0000256" key="2">
    <source>
        <dbReference type="ARBA" id="ARBA00022801"/>
    </source>
</evidence>
<comment type="similarity">
    <text evidence="1">Belongs to the low molecular weight phosphotyrosine protein phosphatase family.</text>
</comment>
<dbReference type="InterPro" id="IPR023485">
    <property type="entry name" value="Ptyr_pPase"/>
</dbReference>
<dbReference type="PANTHER" id="PTHR47439">
    <property type="entry name" value="LOW MOLECULAR WEIGHT PHOSPHOTYROSINE PROTEIN PHOSPHATASE-RELATED"/>
    <property type="match status" value="1"/>
</dbReference>
<feature type="active site" description="Nucleophile" evidence="3">
    <location>
        <position position="12"/>
    </location>
</feature>
<dbReference type="Proteomes" id="UP000078503">
    <property type="component" value="Unassembled WGS sequence"/>
</dbReference>
<feature type="active site" evidence="3">
    <location>
        <position position="18"/>
    </location>
</feature>
<gene>
    <name evidence="5" type="ORF">A3K86_05560</name>
</gene>
<dbReference type="InterPro" id="IPR017867">
    <property type="entry name" value="Tyr_phospatase_low_mol_wt"/>
</dbReference>
<proteinExistence type="inferred from homology"/>
<keyword evidence="6" id="KW-1185">Reference proteome</keyword>
<dbReference type="PANTHER" id="PTHR47439:SF1">
    <property type="entry name" value="ACID PHOSPHATASE"/>
    <property type="match status" value="1"/>
</dbReference>
<name>A0A178KMD9_9GAMM</name>
<dbReference type="InterPro" id="IPR052995">
    <property type="entry name" value="LMW-PTP"/>
</dbReference>
<dbReference type="SMART" id="SM00226">
    <property type="entry name" value="LMWPc"/>
    <property type="match status" value="1"/>
</dbReference>
<dbReference type="SUPFAM" id="SSF52788">
    <property type="entry name" value="Phosphotyrosine protein phosphatases I"/>
    <property type="match status" value="1"/>
</dbReference>
<feature type="domain" description="Phosphotyrosine protein phosphatase I" evidence="4">
    <location>
        <begin position="6"/>
        <end position="152"/>
    </location>
</feature>
<keyword evidence="2" id="KW-0378">Hydrolase</keyword>
<dbReference type="OrthoDB" id="9784339at2"/>
<evidence type="ECO:0000259" key="4">
    <source>
        <dbReference type="SMART" id="SM00226"/>
    </source>
</evidence>
<dbReference type="AlphaFoldDB" id="A0A178KMD9"/>
<feature type="active site" description="Proton donor" evidence="3">
    <location>
        <position position="126"/>
    </location>
</feature>
<evidence type="ECO:0000313" key="5">
    <source>
        <dbReference type="EMBL" id="OAN18360.1"/>
    </source>
</evidence>
<accession>A0A178KMD9</accession>
<evidence type="ECO:0000256" key="1">
    <source>
        <dbReference type="ARBA" id="ARBA00011063"/>
    </source>
</evidence>
<dbReference type="PRINTS" id="PR00719">
    <property type="entry name" value="LMWPTPASE"/>
</dbReference>
<organism evidence="5 6">
    <name type="scientific">Photobacterium jeanii</name>
    <dbReference type="NCBI Taxonomy" id="858640"/>
    <lineage>
        <taxon>Bacteria</taxon>
        <taxon>Pseudomonadati</taxon>
        <taxon>Pseudomonadota</taxon>
        <taxon>Gammaproteobacteria</taxon>
        <taxon>Vibrionales</taxon>
        <taxon>Vibrionaceae</taxon>
        <taxon>Photobacterium</taxon>
    </lineage>
</organism>
<sequence length="156" mass="17471">MSNNTYKVLVICMGNICRSPTGEAVLRHKAQQLGCDIEVDSAGTIAYHQGEQADPRAVEAGEKRGYDFSSIRARRIQPDDFTRFDKLLVADRNNLEDVLAQCPPHLQHKVALFLSYGSTDNDEIPDPYYGGARGFEHVLDLIEDAADRFLAQEVMR</sequence>
<dbReference type="Pfam" id="PF01451">
    <property type="entry name" value="LMWPc"/>
    <property type="match status" value="1"/>
</dbReference>
<dbReference type="InterPro" id="IPR036196">
    <property type="entry name" value="Ptyr_pPase_sf"/>
</dbReference>
<dbReference type="RefSeq" id="WP_068328858.1">
    <property type="nucleotide sequence ID" value="NZ_LVHF01000012.1"/>
</dbReference>
<protein>
    <submittedName>
        <fullName evidence="5">Protein-tyrosine-phosphatase</fullName>
    </submittedName>
</protein>
<dbReference type="STRING" id="858640.A3K86_05560"/>
<evidence type="ECO:0000256" key="3">
    <source>
        <dbReference type="PIRSR" id="PIRSR617867-1"/>
    </source>
</evidence>
<evidence type="ECO:0000313" key="6">
    <source>
        <dbReference type="Proteomes" id="UP000078503"/>
    </source>
</evidence>
<dbReference type="EMBL" id="LVHF01000012">
    <property type="protein sequence ID" value="OAN18360.1"/>
    <property type="molecule type" value="Genomic_DNA"/>
</dbReference>
<comment type="caution">
    <text evidence="5">The sequence shown here is derived from an EMBL/GenBank/DDBJ whole genome shotgun (WGS) entry which is preliminary data.</text>
</comment>